<evidence type="ECO:0000256" key="1">
    <source>
        <dbReference type="ARBA" id="ARBA00004370"/>
    </source>
</evidence>
<comment type="similarity">
    <text evidence="2">Belongs to the peptidase S49 family.</text>
</comment>
<dbReference type="GO" id="GO:0008236">
    <property type="term" value="F:serine-type peptidase activity"/>
    <property type="evidence" value="ECO:0007669"/>
    <property type="project" value="UniProtKB-KW"/>
</dbReference>
<evidence type="ECO:0000313" key="11">
    <source>
        <dbReference type="EMBL" id="NBG96420.1"/>
    </source>
</evidence>
<evidence type="ECO:0000256" key="3">
    <source>
        <dbReference type="ARBA" id="ARBA00022670"/>
    </source>
</evidence>
<evidence type="ECO:0000256" key="6">
    <source>
        <dbReference type="ARBA" id="ARBA00023136"/>
    </source>
</evidence>
<dbReference type="NCBIfam" id="TIGR00705">
    <property type="entry name" value="SppA_67K"/>
    <property type="match status" value="1"/>
</dbReference>
<keyword evidence="12" id="KW-1185">Reference proteome</keyword>
<keyword evidence="5" id="KW-0720">Serine protease</keyword>
<dbReference type="GO" id="GO:0006465">
    <property type="term" value="P:signal peptide processing"/>
    <property type="evidence" value="ECO:0007669"/>
    <property type="project" value="InterPro"/>
</dbReference>
<keyword evidence="4" id="KW-0378">Hydrolase</keyword>
<evidence type="ECO:0000259" key="10">
    <source>
        <dbReference type="Pfam" id="PF01343"/>
    </source>
</evidence>
<dbReference type="Proteomes" id="UP000470384">
    <property type="component" value="Unassembled WGS sequence"/>
</dbReference>
<dbReference type="InterPro" id="IPR004634">
    <property type="entry name" value="Pept_S49_pIV"/>
</dbReference>
<dbReference type="InterPro" id="IPR029045">
    <property type="entry name" value="ClpP/crotonase-like_dom_sf"/>
</dbReference>
<dbReference type="CDD" id="cd07023">
    <property type="entry name" value="S49_Sppa_N_C"/>
    <property type="match status" value="1"/>
</dbReference>
<dbReference type="SUPFAM" id="SSF52096">
    <property type="entry name" value="ClpP/crotonase"/>
    <property type="match status" value="2"/>
</dbReference>
<gene>
    <name evidence="11" type="primary">sppA</name>
    <name evidence="11" type="ORF">GTQ45_11815</name>
</gene>
<organism evidence="11 12">
    <name type="scientific">Pyruvatibacter mobilis</name>
    <dbReference type="NCBI Taxonomy" id="1712261"/>
    <lineage>
        <taxon>Bacteria</taxon>
        <taxon>Pseudomonadati</taxon>
        <taxon>Pseudomonadota</taxon>
        <taxon>Alphaproteobacteria</taxon>
        <taxon>Hyphomicrobiales</taxon>
        <taxon>Parvibaculaceae</taxon>
        <taxon>Pyruvatibacter</taxon>
    </lineage>
</organism>
<proteinExistence type="inferred from homology"/>
<keyword evidence="9" id="KW-1133">Transmembrane helix</keyword>
<feature type="transmembrane region" description="Helical" evidence="9">
    <location>
        <begin position="65"/>
        <end position="92"/>
    </location>
</feature>
<dbReference type="EMBL" id="WXYQ01000007">
    <property type="protein sequence ID" value="NBG96420.1"/>
    <property type="molecule type" value="Genomic_DNA"/>
</dbReference>
<dbReference type="InterPro" id="IPR002142">
    <property type="entry name" value="Peptidase_S49"/>
</dbReference>
<feature type="active site" description="Nucleophile" evidence="7">
    <location>
        <position position="448"/>
    </location>
</feature>
<comment type="caution">
    <text evidence="11">The sequence shown here is derived from an EMBL/GenBank/DDBJ whole genome shotgun (WGS) entry which is preliminary data.</text>
</comment>
<reference evidence="11 12" key="1">
    <citation type="journal article" date="2016" name="Int. J. Syst. Evol. Microbiol.">
        <title>Pyruvatibacter mobilis gen. nov., sp. nov., a marine bacterium from the culture broth of Picochlorum sp. 122.</title>
        <authorList>
            <person name="Wang G."/>
            <person name="Tang M."/>
            <person name="Wu H."/>
            <person name="Dai S."/>
            <person name="Li T."/>
            <person name="Chen C."/>
            <person name="He H."/>
            <person name="Fan J."/>
            <person name="Xiang W."/>
            <person name="Li X."/>
        </authorList>
    </citation>
    <scope>NUCLEOTIDE SEQUENCE [LARGE SCALE GENOMIC DNA]</scope>
    <source>
        <strain evidence="11 12">GYP-11</strain>
    </source>
</reference>
<evidence type="ECO:0000256" key="8">
    <source>
        <dbReference type="SAM" id="MobiDB-lite"/>
    </source>
</evidence>
<dbReference type="GO" id="GO:0016020">
    <property type="term" value="C:membrane"/>
    <property type="evidence" value="ECO:0007669"/>
    <property type="project" value="UniProtKB-SubCell"/>
</dbReference>
<dbReference type="PANTHER" id="PTHR33209">
    <property type="entry name" value="PROTEASE 4"/>
    <property type="match status" value="1"/>
</dbReference>
<dbReference type="NCBIfam" id="TIGR00706">
    <property type="entry name" value="SppA_dom"/>
    <property type="match status" value="1"/>
</dbReference>
<dbReference type="PANTHER" id="PTHR33209:SF1">
    <property type="entry name" value="PEPTIDASE S49 DOMAIN-CONTAINING PROTEIN"/>
    <property type="match status" value="1"/>
</dbReference>
<feature type="compositionally biased region" description="Gly residues" evidence="8">
    <location>
        <begin position="11"/>
        <end position="21"/>
    </location>
</feature>
<keyword evidence="9" id="KW-0812">Transmembrane</keyword>
<dbReference type="Pfam" id="PF01343">
    <property type="entry name" value="Peptidase_S49"/>
    <property type="match status" value="2"/>
</dbReference>
<protein>
    <submittedName>
        <fullName evidence="11">Signal peptide peptidase SppA</fullName>
    </submittedName>
</protein>
<dbReference type="RefSeq" id="WP_160588484.1">
    <property type="nucleotide sequence ID" value="NZ_BMHN01000001.1"/>
</dbReference>
<keyword evidence="3" id="KW-0645">Protease</keyword>
<feature type="domain" description="Peptidase S49" evidence="10">
    <location>
        <begin position="431"/>
        <end position="582"/>
    </location>
</feature>
<dbReference type="InterPro" id="IPR047272">
    <property type="entry name" value="S49_SppA_C"/>
</dbReference>
<dbReference type="CDD" id="cd07018">
    <property type="entry name" value="S49_SppA_67K_type"/>
    <property type="match status" value="1"/>
</dbReference>
<dbReference type="GeneID" id="300655572"/>
<feature type="domain" description="Peptidase S49" evidence="10">
    <location>
        <begin position="179"/>
        <end position="327"/>
    </location>
</feature>
<evidence type="ECO:0000256" key="7">
    <source>
        <dbReference type="PIRSR" id="PIRSR001217-1"/>
    </source>
</evidence>
<evidence type="ECO:0000313" key="12">
    <source>
        <dbReference type="Proteomes" id="UP000470384"/>
    </source>
</evidence>
<name>A0A845QDZ2_9HYPH</name>
<dbReference type="OrthoDB" id="9764363at2"/>
<feature type="region of interest" description="Disordered" evidence="8">
    <location>
        <begin position="1"/>
        <end position="56"/>
    </location>
</feature>
<accession>A0A845QDZ2</accession>
<dbReference type="PIRSF" id="PIRSF001217">
    <property type="entry name" value="Protease_4_SppA"/>
    <property type="match status" value="1"/>
</dbReference>
<dbReference type="Gene3D" id="6.20.330.10">
    <property type="match status" value="1"/>
</dbReference>
<evidence type="ECO:0000256" key="9">
    <source>
        <dbReference type="SAM" id="Phobius"/>
    </source>
</evidence>
<dbReference type="InterPro" id="IPR047217">
    <property type="entry name" value="S49_SppA_67K_type_N"/>
</dbReference>
<evidence type="ECO:0000256" key="4">
    <source>
        <dbReference type="ARBA" id="ARBA00022801"/>
    </source>
</evidence>
<keyword evidence="6 9" id="KW-0472">Membrane</keyword>
<dbReference type="InterPro" id="IPR004635">
    <property type="entry name" value="Pept_S49_SppA"/>
</dbReference>
<evidence type="ECO:0000256" key="2">
    <source>
        <dbReference type="ARBA" id="ARBA00008683"/>
    </source>
</evidence>
<comment type="subcellular location">
    <subcellularLocation>
        <location evidence="1">Membrane</location>
    </subcellularLocation>
</comment>
<dbReference type="AlphaFoldDB" id="A0A845QDZ2"/>
<sequence length="654" mass="68293">MSPIQDRPPNSGGGTGGGANGGDSATGWSNPFANPRIPRETTSLQGGPASDGRQSKGRQSAMRQFFITVAAVLTALLLAIFIVPFVLIGIFASSVTPDVEPLPERKVLMLDLREPIFQQPAPAFFAFAGEAAPLNLKGLHESLLAAADDKSVAGLYIRGGDGLVSATMAGEIIEALAPFKAAGKPVYGFAQDIVPQALGDYQVLAQADTITMQPTGSFMPAGLTARFAYAREALDEIGVTPEKVAYREYKGAFDTFTETKMSPPQREANQRLVDVLYDAMAQSIAEARDFAPADLDAALERAPFGAPEAVKAGLADRLAYERELEIQMLDEAGSDSDLVRLGAYAHSLTDGPLSDEGPVIAVVYGEGPIMPGESQPLNPFGGEPVIGSDTMAAAILEASEDVNVKAILVRINSPGGSASASDQVWDAIRAAQANGTPVIASMGEVAASGGYYIPAGADMIIAHPTTVTGSIGVIGGKFSIGGLLDKVGVNIDAVSTTQNADIWANDTRFTEAQRARFAAWLGGAYEDFKDRVATGRDLTAEQTEALAKGRIWAGLDARDKGLVDRLGGLGTAVAAARELAELEADASVQLRTFPRPRTLQEEIFGIALNADSAARALTLLSALAEHPDIAAVLGEMAASSADGAQARARVPQLQ</sequence>
<dbReference type="Gene3D" id="3.90.226.10">
    <property type="entry name" value="2-enoyl-CoA Hydratase, Chain A, domain 1"/>
    <property type="match status" value="3"/>
</dbReference>
<feature type="active site" description="Proton donor/acceptor" evidence="7">
    <location>
        <position position="250"/>
    </location>
</feature>
<evidence type="ECO:0000256" key="5">
    <source>
        <dbReference type="ARBA" id="ARBA00022825"/>
    </source>
</evidence>